<keyword evidence="4" id="KW-1185">Reference proteome</keyword>
<comment type="similarity">
    <text evidence="1">Belongs to the RdRP family.</text>
</comment>
<comment type="catalytic activity">
    <reaction evidence="1">
        <text>RNA(n) + a ribonucleoside 5'-triphosphate = RNA(n+1) + diphosphate</text>
        <dbReference type="Rhea" id="RHEA:21248"/>
        <dbReference type="Rhea" id="RHEA-COMP:14527"/>
        <dbReference type="Rhea" id="RHEA-COMP:17342"/>
        <dbReference type="ChEBI" id="CHEBI:33019"/>
        <dbReference type="ChEBI" id="CHEBI:61557"/>
        <dbReference type="ChEBI" id="CHEBI:140395"/>
        <dbReference type="EC" id="2.7.7.48"/>
    </reaction>
</comment>
<name>A0AA88GRR0_NAELO</name>
<reference evidence="3 4" key="1">
    <citation type="journal article" date="2018" name="BMC Genomics">
        <title>The genome of Naegleria lovaniensis, the basis for a comparative approach to unravel pathogenicity factors of the human pathogenic amoeba N. fowleri.</title>
        <authorList>
            <person name="Liechti N."/>
            <person name="Schurch N."/>
            <person name="Bruggmann R."/>
            <person name="Wittwer M."/>
        </authorList>
    </citation>
    <scope>NUCLEOTIDE SEQUENCE [LARGE SCALE GENOMIC DNA]</scope>
    <source>
        <strain evidence="3 4">ATCC 30569</strain>
    </source>
</reference>
<feature type="domain" description="RDRP core" evidence="2">
    <location>
        <begin position="147"/>
        <end position="806"/>
    </location>
</feature>
<evidence type="ECO:0000313" key="4">
    <source>
        <dbReference type="Proteomes" id="UP000816034"/>
    </source>
</evidence>
<dbReference type="GeneID" id="68097297"/>
<dbReference type="GO" id="GO:0003723">
    <property type="term" value="F:RNA binding"/>
    <property type="evidence" value="ECO:0007669"/>
    <property type="project" value="UniProtKB-KW"/>
</dbReference>
<evidence type="ECO:0000313" key="3">
    <source>
        <dbReference type="EMBL" id="KAG2382875.1"/>
    </source>
</evidence>
<protein>
    <recommendedName>
        <fullName evidence="1">RNA-dependent RNA polymerase</fullName>
        <ecNumber evidence="1">2.7.7.48</ecNumber>
    </recommendedName>
</protein>
<proteinExistence type="inferred from homology"/>
<accession>A0AA88GRR0</accession>
<dbReference type="InterPro" id="IPR007855">
    <property type="entry name" value="RDRP"/>
</dbReference>
<dbReference type="GO" id="GO:0030422">
    <property type="term" value="P:siRNA processing"/>
    <property type="evidence" value="ECO:0007669"/>
    <property type="project" value="TreeGrafter"/>
</dbReference>
<dbReference type="PANTHER" id="PTHR23079">
    <property type="entry name" value="RNA-DEPENDENT RNA POLYMERASE"/>
    <property type="match status" value="1"/>
</dbReference>
<keyword evidence="1" id="KW-0808">Transferase</keyword>
<keyword evidence="1" id="KW-0548">Nucleotidyltransferase</keyword>
<dbReference type="Pfam" id="PF05183">
    <property type="entry name" value="RdRP"/>
    <property type="match status" value="1"/>
</dbReference>
<sequence length="1308" mass="152218">MDFVYQTIDFIHSNSDLSDKNKVALLSGCYVGTFENNSIQNIIKHLGSNCNNTCDQLDSLLDWYGKLIELSNHKRIRYPEEYKELIAILESENKSTSRQYNIKPQIEFKQNHQLVVEFHTQRMAPSYNSSNEKTDHYETFISFKCIPYSEPKNRLCAKFGSENFVIVKMHVPTLYLQDIIRAIYDEDSKHLSDEDCDNETYSFIRKHLLLSFVGEQLSDKIKQKERIWMYKQLEGCNIKNILQNPIKIHDKEFVFLCCNATGALKHKYIYANRSIMPSICEWAFADDTFNASKVFNMDKPMTLPLRISLLNSLGVRTINNLKFKVIPDIIEENSNHTDGSGIIVSENVVRKIIQAYKKNFFTTSDPIGINTSEDIIHTTTNEIDFSTNYKNSKRLSHDLPDLSSEYPNYIPCAFQIRFRGFKGMLAYYPKVEDLREETKNTISEETEILFRESMEKFHTPEADCDILNSLFVVGLSTPAPHVILSSELIYMFCGLTTQPELLWRYFEKILIHERKDLDGKHVSTLKTVHSTMNDLLSRRGDQKGMAMQQNRDIENEFLKFLGSETFCSYLLRLNVPLKKTAYLYGLPDETGTLKEGETFIQITRKRKTITGTVLVTKTPSLFRSDVQSFTAVDNPKLRHLYDCIIFSTLGTTSAPSTIANADLDGDHFYVFWDHELISLLKTGMDKNVKCEQTTSCSDEQQTTSFSDEQQTTSCSELSLNHMVNSPTKSIREIFEDRLSHALNSILLPLNDFTYCSFSHLLELRRRFLEIYGFEWAQNEQNYKHVWEVANAITSTLDAPKHGTWIKWKDLLPKLGLQEVPKSNNQNQLPIMKQLLNSLLCAMLKSDKIATKPLKIVQYMLLLEVKCEHVEPNPKKETANETLFRILDHKHKSILKWEFKEADQLIYGCAFMTLFYDILCHQNAPTTYFQTRLGLFDNLYTFSGSISTLFEAIESFSRTFSSIEQALRSLRLYAPNGQLLFPKILKLAIHCLDRQDHSDMNEFLEDYFCAKRQWIASYFPFHEKHLESLATSCNIPYDLQYVVFKDHITSDLVMHAKDKTRWSSSMAIDDSALRYDNNNYPVTEGWRKCINNLDYELLSKFGWHNDNYQIVSWATYHDDYDNSHKIIHFKENNNHLQQVVFVVTAPEEQDIQNLLFKIMTFLDKSFLPKHSIVKYNMYQIINTEQDNEWQAIVTVETTLRLYAQDSFEKECGEFLEHCIGGTFLLPYDNYTQNNLLLLEQLRDCGFKPFYLKTLFDAGETHQCLIIDLDDDILQELEEKLKNFDDSSVLEMRNWLRARYRPTTHLSMSC</sequence>
<evidence type="ECO:0000256" key="1">
    <source>
        <dbReference type="RuleBase" id="RU363098"/>
    </source>
</evidence>
<dbReference type="EC" id="2.7.7.48" evidence="1"/>
<dbReference type="EMBL" id="PYSW02000022">
    <property type="protein sequence ID" value="KAG2382875.1"/>
    <property type="molecule type" value="Genomic_DNA"/>
</dbReference>
<dbReference type="PANTHER" id="PTHR23079:SF55">
    <property type="entry name" value="RNA-DIRECTED RNA POLYMERASE"/>
    <property type="match status" value="1"/>
</dbReference>
<gene>
    <name evidence="3" type="ORF">C9374_004842</name>
</gene>
<dbReference type="GO" id="GO:0031380">
    <property type="term" value="C:nuclear RNA-directed RNA polymerase complex"/>
    <property type="evidence" value="ECO:0007669"/>
    <property type="project" value="TreeGrafter"/>
</dbReference>
<organism evidence="3 4">
    <name type="scientific">Naegleria lovaniensis</name>
    <name type="common">Amoeba</name>
    <dbReference type="NCBI Taxonomy" id="51637"/>
    <lineage>
        <taxon>Eukaryota</taxon>
        <taxon>Discoba</taxon>
        <taxon>Heterolobosea</taxon>
        <taxon>Tetramitia</taxon>
        <taxon>Eutetramitia</taxon>
        <taxon>Vahlkampfiidae</taxon>
        <taxon>Naegleria</taxon>
    </lineage>
</organism>
<keyword evidence="1" id="KW-0696">RNA-directed RNA polymerase</keyword>
<keyword evidence="1" id="KW-0694">RNA-binding</keyword>
<dbReference type="InterPro" id="IPR057596">
    <property type="entry name" value="RDRP_core"/>
</dbReference>
<evidence type="ECO:0000259" key="2">
    <source>
        <dbReference type="Pfam" id="PF05183"/>
    </source>
</evidence>
<dbReference type="GO" id="GO:0003968">
    <property type="term" value="F:RNA-directed RNA polymerase activity"/>
    <property type="evidence" value="ECO:0007669"/>
    <property type="project" value="UniProtKB-KW"/>
</dbReference>
<dbReference type="Proteomes" id="UP000816034">
    <property type="component" value="Unassembled WGS sequence"/>
</dbReference>
<dbReference type="RefSeq" id="XP_044548554.1">
    <property type="nucleotide sequence ID" value="XM_044694526.1"/>
</dbReference>
<comment type="caution">
    <text evidence="3">The sequence shown here is derived from an EMBL/GenBank/DDBJ whole genome shotgun (WGS) entry which is preliminary data.</text>
</comment>